<dbReference type="AlphaFoldDB" id="M7ZS35"/>
<proteinExistence type="predicted"/>
<dbReference type="EMBL" id="KD036746">
    <property type="protein sequence ID" value="EMS66003.1"/>
    <property type="molecule type" value="Genomic_DNA"/>
</dbReference>
<evidence type="ECO:0000313" key="1">
    <source>
        <dbReference type="EMBL" id="EMS66003.1"/>
    </source>
</evidence>
<protein>
    <submittedName>
        <fullName evidence="1">Uncharacterized protein</fullName>
    </submittedName>
</protein>
<sequence>MASLLMKKNAAQSSRTCQKTCAINKLGLAHSILKPALSPSQQHKPPLESRAQRGGAMEYGHPCNSSSNKEKRPPLKRGQLKVQIAKTLGSLVVPIARNSFRR</sequence>
<name>M7ZS35_TRIUA</name>
<reference evidence="1" key="1">
    <citation type="journal article" date="2013" name="Nature">
        <title>Draft genome of the wheat A-genome progenitor Triticum urartu.</title>
        <authorList>
            <person name="Ling H.Q."/>
            <person name="Zhao S."/>
            <person name="Liu D."/>
            <person name="Wang J."/>
            <person name="Sun H."/>
            <person name="Zhang C."/>
            <person name="Fan H."/>
            <person name="Li D."/>
            <person name="Dong L."/>
            <person name="Tao Y."/>
            <person name="Gao C."/>
            <person name="Wu H."/>
            <person name="Li Y."/>
            <person name="Cui Y."/>
            <person name="Guo X."/>
            <person name="Zheng S."/>
            <person name="Wang B."/>
            <person name="Yu K."/>
            <person name="Liang Q."/>
            <person name="Yang W."/>
            <person name="Lou X."/>
            <person name="Chen J."/>
            <person name="Feng M."/>
            <person name="Jian J."/>
            <person name="Zhang X."/>
            <person name="Luo G."/>
            <person name="Jiang Y."/>
            <person name="Liu J."/>
            <person name="Wang Z."/>
            <person name="Sha Y."/>
            <person name="Zhang B."/>
            <person name="Wu H."/>
            <person name="Tang D."/>
            <person name="Shen Q."/>
            <person name="Xue P."/>
            <person name="Zou S."/>
            <person name="Wang X."/>
            <person name="Liu X."/>
            <person name="Wang F."/>
            <person name="Yang Y."/>
            <person name="An X."/>
            <person name="Dong Z."/>
            <person name="Zhang K."/>
            <person name="Zhang X."/>
            <person name="Luo M.C."/>
            <person name="Dvorak J."/>
            <person name="Tong Y."/>
            <person name="Wang J."/>
            <person name="Yang H."/>
            <person name="Li Z."/>
            <person name="Wang D."/>
            <person name="Zhang A."/>
            <person name="Wang J."/>
        </authorList>
    </citation>
    <scope>NUCLEOTIDE SEQUENCE</scope>
</reference>
<organism evidence="1">
    <name type="scientific">Triticum urartu</name>
    <name type="common">Red wild einkorn</name>
    <name type="synonym">Crithodium urartu</name>
    <dbReference type="NCBI Taxonomy" id="4572"/>
    <lineage>
        <taxon>Eukaryota</taxon>
        <taxon>Viridiplantae</taxon>
        <taxon>Streptophyta</taxon>
        <taxon>Embryophyta</taxon>
        <taxon>Tracheophyta</taxon>
        <taxon>Spermatophyta</taxon>
        <taxon>Magnoliopsida</taxon>
        <taxon>Liliopsida</taxon>
        <taxon>Poales</taxon>
        <taxon>Poaceae</taxon>
        <taxon>BOP clade</taxon>
        <taxon>Pooideae</taxon>
        <taxon>Triticodae</taxon>
        <taxon>Triticeae</taxon>
        <taxon>Triticinae</taxon>
        <taxon>Triticum</taxon>
    </lineage>
</organism>
<dbReference type="eggNOG" id="ENOG502R3W6">
    <property type="taxonomic scope" value="Eukaryota"/>
</dbReference>
<accession>M7ZS35</accession>
<gene>
    <name evidence="1" type="ORF">TRIUR3_15432</name>
</gene>